<proteinExistence type="predicted"/>
<dbReference type="Proteomes" id="UP001164693">
    <property type="component" value="Chromosome"/>
</dbReference>
<gene>
    <name evidence="1" type="ORF">M6B22_15835</name>
</gene>
<name>A0ABY7JUI2_9ACTN</name>
<evidence type="ECO:0000313" key="1">
    <source>
        <dbReference type="EMBL" id="WAX55998.1"/>
    </source>
</evidence>
<keyword evidence="2" id="KW-1185">Reference proteome</keyword>
<reference evidence="1" key="1">
    <citation type="submission" date="2022-05" db="EMBL/GenBank/DDBJ databases">
        <title>Jatrophihabitans sp. SB3-54 whole genome sequence.</title>
        <authorList>
            <person name="Suh M.K."/>
            <person name="Eom M.K."/>
            <person name="Kim J.S."/>
            <person name="Kim H.S."/>
            <person name="Do H.E."/>
            <person name="Shin Y.K."/>
            <person name="Lee J.-S."/>
        </authorList>
    </citation>
    <scope>NUCLEOTIDE SEQUENCE</scope>
    <source>
        <strain evidence="1">SB3-54</strain>
    </source>
</reference>
<protein>
    <submittedName>
        <fullName evidence="1">Uncharacterized protein</fullName>
    </submittedName>
</protein>
<dbReference type="RefSeq" id="WP_269442523.1">
    <property type="nucleotide sequence ID" value="NZ_CP097463.1"/>
</dbReference>
<dbReference type="EMBL" id="CP097463">
    <property type="protein sequence ID" value="WAX55998.1"/>
    <property type="molecule type" value="Genomic_DNA"/>
</dbReference>
<evidence type="ECO:0000313" key="2">
    <source>
        <dbReference type="Proteomes" id="UP001164693"/>
    </source>
</evidence>
<sequence>MQVSSSVIGSQRRGSRRRVRVTVRARRALRDLVAQSGPQHVIVSWPAGATTLPATLHTVSPHEAIVGHVAGCPIFVDVRQVSLFRNRRGLLDVPVPSRHHCRPLLRLQTAGLD</sequence>
<accession>A0ABY7JUI2</accession>
<organism evidence="1 2">
    <name type="scientific">Jatrophihabitans cynanchi</name>
    <dbReference type="NCBI Taxonomy" id="2944128"/>
    <lineage>
        <taxon>Bacteria</taxon>
        <taxon>Bacillati</taxon>
        <taxon>Actinomycetota</taxon>
        <taxon>Actinomycetes</taxon>
        <taxon>Jatrophihabitantales</taxon>
        <taxon>Jatrophihabitantaceae</taxon>
        <taxon>Jatrophihabitans</taxon>
    </lineage>
</organism>